<evidence type="ECO:0000313" key="2">
    <source>
        <dbReference type="EMBL" id="MEB8340696.1"/>
    </source>
</evidence>
<proteinExistence type="predicted"/>
<dbReference type="PANTHER" id="PTHR43223">
    <property type="entry name" value="ALKYL/ARYL-SULFATASE"/>
    <property type="match status" value="1"/>
</dbReference>
<gene>
    <name evidence="2" type="ORF">OKJ99_24675</name>
</gene>
<protein>
    <submittedName>
        <fullName evidence="2">MBL fold metallo-hydrolase</fullName>
    </submittedName>
</protein>
<dbReference type="SUPFAM" id="SSF56281">
    <property type="entry name" value="Metallo-hydrolase/oxidoreductase"/>
    <property type="match status" value="1"/>
</dbReference>
<evidence type="ECO:0000259" key="1">
    <source>
        <dbReference type="SMART" id="SM00849"/>
    </source>
</evidence>
<dbReference type="Pfam" id="PF14863">
    <property type="entry name" value="Alkyl_sulf_dimr"/>
    <property type="match status" value="1"/>
</dbReference>
<dbReference type="Gene3D" id="1.25.40.880">
    <property type="entry name" value="Alkyl sulfatase, dimerisation domain"/>
    <property type="match status" value="1"/>
</dbReference>
<feature type="domain" description="Metallo-beta-lactamase" evidence="1">
    <location>
        <begin position="45"/>
        <end position="243"/>
    </location>
</feature>
<accession>A0ABU6FCY5</accession>
<dbReference type="InterPro" id="IPR038536">
    <property type="entry name" value="Alkyl/aryl-sulf_dimr_sf"/>
</dbReference>
<dbReference type="Pfam" id="PF00753">
    <property type="entry name" value="Lactamase_B"/>
    <property type="match status" value="1"/>
</dbReference>
<name>A0ABU6FCY5_9ACTN</name>
<dbReference type="InterPro" id="IPR029228">
    <property type="entry name" value="Alkyl_sulf_dimr"/>
</dbReference>
<dbReference type="InterPro" id="IPR001279">
    <property type="entry name" value="Metallo-B-lactamas"/>
</dbReference>
<dbReference type="InterPro" id="IPR052195">
    <property type="entry name" value="Bact_Alkyl/Aryl-Sulfatase"/>
</dbReference>
<reference evidence="2 3" key="1">
    <citation type="submission" date="2022-10" db="EMBL/GenBank/DDBJ databases">
        <authorList>
            <person name="Xie J."/>
            <person name="Shen N."/>
        </authorList>
    </citation>
    <scope>NUCLEOTIDE SEQUENCE [LARGE SCALE GENOMIC DNA]</scope>
    <source>
        <strain evidence="2 3">YIM65594</strain>
    </source>
</reference>
<dbReference type="InterPro" id="IPR036866">
    <property type="entry name" value="RibonucZ/Hydroxyglut_hydro"/>
</dbReference>
<dbReference type="EMBL" id="JAOZYC010000136">
    <property type="protein sequence ID" value="MEB8340696.1"/>
    <property type="molecule type" value="Genomic_DNA"/>
</dbReference>
<sequence length="440" mass="48866">MTDDLLAYADRVWRGEASTKVYHSGELRREGLREVADGAWMWPAFGNVYLFPTSDGLFCYDTGEKRTAGDLHAAVRARTDAPLHTAVYSHGHIDHVFGMAPFDTEAAECGAPRPTVVAHENTPPRFRRYAATAGYNGVINQRQFQRPDFRWPTDYRHPDVTYSDRTDLRIGDLDVRLRHARGETDDATIAWLPERGILCCGDFFIWSSPNPGNPQKVQRYALEWAQALRWMASLGAEILLPGHGVPIVGAERVRTALTDTAEFLQTLHDQTLAAMNAGATLDEVVHEVTAPAELLRKPYLKPSYDEPEFVVRNLWRLYGGWYDGDPAHLKPARRSELSREIAQLTGGADRLAERARELLARGEHRLAGHFAQLAADAAPDDKDAHAARADVFAALEKAATSTMAKGVYAWAAAESRAVLAGDDLDSQLRARTAGRTRWAL</sequence>
<dbReference type="Gene3D" id="3.60.15.30">
    <property type="entry name" value="Metallo-beta-lactamase domain"/>
    <property type="match status" value="1"/>
</dbReference>
<comment type="caution">
    <text evidence="2">The sequence shown here is derived from an EMBL/GenBank/DDBJ whole genome shotgun (WGS) entry which is preliminary data.</text>
</comment>
<dbReference type="RefSeq" id="WP_326019562.1">
    <property type="nucleotide sequence ID" value="NZ_JAOZYC010000136.1"/>
</dbReference>
<dbReference type="PANTHER" id="PTHR43223:SF2">
    <property type="entry name" value="METALLO-BETA-LACTAMASE DOMAIN-CONTAINING PROTEIN"/>
    <property type="match status" value="1"/>
</dbReference>
<organism evidence="2 3">
    <name type="scientific">Streptomyces endophyticus</name>
    <dbReference type="NCBI Taxonomy" id="714166"/>
    <lineage>
        <taxon>Bacteria</taxon>
        <taxon>Bacillati</taxon>
        <taxon>Actinomycetota</taxon>
        <taxon>Actinomycetes</taxon>
        <taxon>Kitasatosporales</taxon>
        <taxon>Streptomycetaceae</taxon>
        <taxon>Streptomyces</taxon>
    </lineage>
</organism>
<evidence type="ECO:0000313" key="3">
    <source>
        <dbReference type="Proteomes" id="UP001354931"/>
    </source>
</evidence>
<dbReference type="Proteomes" id="UP001354931">
    <property type="component" value="Unassembled WGS sequence"/>
</dbReference>
<keyword evidence="3" id="KW-1185">Reference proteome</keyword>
<dbReference type="SMART" id="SM00849">
    <property type="entry name" value="Lactamase_B"/>
    <property type="match status" value="1"/>
</dbReference>